<comment type="subcellular location">
    <subcellularLocation>
        <location evidence="1">Membrane</location>
        <topology evidence="1">Multi-pass membrane protein</topology>
    </subcellularLocation>
</comment>
<dbReference type="InterPro" id="IPR036259">
    <property type="entry name" value="MFS_trans_sf"/>
</dbReference>
<keyword evidence="6 7" id="KW-0472">Membrane</keyword>
<dbReference type="GO" id="GO:0016020">
    <property type="term" value="C:membrane"/>
    <property type="evidence" value="ECO:0007669"/>
    <property type="project" value="UniProtKB-SubCell"/>
</dbReference>
<keyword evidence="5 7" id="KW-1133">Transmembrane helix</keyword>
<evidence type="ECO:0000256" key="1">
    <source>
        <dbReference type="ARBA" id="ARBA00004141"/>
    </source>
</evidence>
<evidence type="ECO:0000256" key="4">
    <source>
        <dbReference type="ARBA" id="ARBA00022692"/>
    </source>
</evidence>
<evidence type="ECO:0000256" key="7">
    <source>
        <dbReference type="SAM" id="Phobius"/>
    </source>
</evidence>
<organism evidence="8 9">
    <name type="scientific">Chrysophaeum taylorii</name>
    <dbReference type="NCBI Taxonomy" id="2483200"/>
    <lineage>
        <taxon>Eukaryota</taxon>
        <taxon>Sar</taxon>
        <taxon>Stramenopiles</taxon>
        <taxon>Ochrophyta</taxon>
        <taxon>Pelagophyceae</taxon>
        <taxon>Pelagomonadales</taxon>
        <taxon>Pelagomonadaceae</taxon>
        <taxon>Chrysophaeum</taxon>
    </lineage>
</organism>
<name>A0AAD7UF57_9STRA</name>
<evidence type="ECO:0000256" key="5">
    <source>
        <dbReference type="ARBA" id="ARBA00022989"/>
    </source>
</evidence>
<evidence type="ECO:0000256" key="6">
    <source>
        <dbReference type="ARBA" id="ARBA00023136"/>
    </source>
</evidence>
<comment type="similarity">
    <text evidence="2">Belongs to the major facilitator superfamily. Folate-biopterin transporter (TC 2.A.71) family.</text>
</comment>
<feature type="transmembrane region" description="Helical" evidence="7">
    <location>
        <begin position="277"/>
        <end position="297"/>
    </location>
</feature>
<keyword evidence="9" id="KW-1185">Reference proteome</keyword>
<feature type="transmembrane region" description="Helical" evidence="7">
    <location>
        <begin position="318"/>
        <end position="339"/>
    </location>
</feature>
<feature type="transmembrane region" description="Helical" evidence="7">
    <location>
        <begin position="239"/>
        <end position="257"/>
    </location>
</feature>
<keyword evidence="4 7" id="KW-0812">Transmembrane</keyword>
<proteinExistence type="inferred from homology"/>
<dbReference type="AlphaFoldDB" id="A0AAD7UF57"/>
<sequence>MSTDRPPKVVVAAVAEDDDEAPLLLKSLADDDIKHQRERRGRVSFVLWWEWVTSRYTEPFEPTIDGPTWWYRSGPISKDGEMPASAAAAPWLADLWAFPNWSLASHYVNIGIAVNFLSTPVTYYLVESLDASAAVVNTYTALTFLPWCFKLFFGLQSDLVPWLGMHRRSYYAAGWLTFLGCNVWLAVLARPGVVATLLLSFAMVMGALFSDTVADAVILECTKAGEHGASTGKMRTHGYLARQVGATLGAVLGAILYNGRRDGGTWTWGLSIAQCFWLQALLVGASIFPLVPFMYELPVRRGKDDDAWRQLWRDMVDFVSNIGVAIPLFYLYLYNVSFVQNPAWYNFLYDGLGFSDFEVGMLGTIGSLFAVAGLVVYEKYFFKSAWRPLYAWTTLVGAAFSGLQVLLVTGYTFGLPKIIFAIGDTSLADFVQIIPFLPTCIMFFTMIPPGTEGTSYALLSTWQNVASQVGYDLGTALACGANVSNSAIENKNWNGVLKLTIICSAIQVVPVFFLYLKTPGGIRLLPNNIVETKRQCEPPQRSTLAASIFFFLFFGSILASLGQSLYVVFYPAAC</sequence>
<reference evidence="8" key="1">
    <citation type="submission" date="2023-01" db="EMBL/GenBank/DDBJ databases">
        <title>Metagenome sequencing of chrysophaentin producing Chrysophaeum taylorii.</title>
        <authorList>
            <person name="Davison J."/>
            <person name="Bewley C."/>
        </authorList>
    </citation>
    <scope>NUCLEOTIDE SEQUENCE</scope>
    <source>
        <strain evidence="8">NIES-1699</strain>
    </source>
</reference>
<dbReference type="PANTHER" id="PTHR31585:SF5">
    <property type="entry name" value="RNA-BINDING S4 DOMAIN-CONTAINING PROTEIN"/>
    <property type="match status" value="1"/>
</dbReference>
<keyword evidence="3" id="KW-0813">Transport</keyword>
<evidence type="ECO:0000313" key="8">
    <source>
        <dbReference type="EMBL" id="KAJ8603829.1"/>
    </source>
</evidence>
<feature type="transmembrane region" description="Helical" evidence="7">
    <location>
        <begin position="389"/>
        <end position="410"/>
    </location>
</feature>
<evidence type="ECO:0000256" key="2">
    <source>
        <dbReference type="ARBA" id="ARBA00007015"/>
    </source>
</evidence>
<evidence type="ECO:0000256" key="3">
    <source>
        <dbReference type="ARBA" id="ARBA00022448"/>
    </source>
</evidence>
<dbReference type="InterPro" id="IPR039309">
    <property type="entry name" value="BT1"/>
</dbReference>
<dbReference type="EMBL" id="JAQMWT010000344">
    <property type="protein sequence ID" value="KAJ8603829.1"/>
    <property type="molecule type" value="Genomic_DNA"/>
</dbReference>
<evidence type="ECO:0000313" key="9">
    <source>
        <dbReference type="Proteomes" id="UP001230188"/>
    </source>
</evidence>
<feature type="transmembrane region" description="Helical" evidence="7">
    <location>
        <begin position="496"/>
        <end position="516"/>
    </location>
</feature>
<dbReference type="Gene3D" id="1.20.1250.20">
    <property type="entry name" value="MFS general substrate transporter like domains"/>
    <property type="match status" value="1"/>
</dbReference>
<accession>A0AAD7UF57</accession>
<feature type="transmembrane region" description="Helical" evidence="7">
    <location>
        <begin position="107"/>
        <end position="125"/>
    </location>
</feature>
<feature type="transmembrane region" description="Helical" evidence="7">
    <location>
        <begin position="359"/>
        <end position="377"/>
    </location>
</feature>
<dbReference type="Proteomes" id="UP001230188">
    <property type="component" value="Unassembled WGS sequence"/>
</dbReference>
<comment type="caution">
    <text evidence="8">The sequence shown here is derived from an EMBL/GenBank/DDBJ whole genome shotgun (WGS) entry which is preliminary data.</text>
</comment>
<dbReference type="PANTHER" id="PTHR31585">
    <property type="entry name" value="FOLATE-BIOPTERIN TRANSPORTER 1, CHLOROPLASTIC"/>
    <property type="match status" value="1"/>
</dbReference>
<feature type="transmembrane region" description="Helical" evidence="7">
    <location>
        <begin position="548"/>
        <end position="569"/>
    </location>
</feature>
<feature type="transmembrane region" description="Helical" evidence="7">
    <location>
        <begin position="131"/>
        <end position="149"/>
    </location>
</feature>
<gene>
    <name evidence="8" type="ORF">CTAYLR_000263</name>
</gene>
<feature type="transmembrane region" description="Helical" evidence="7">
    <location>
        <begin position="193"/>
        <end position="218"/>
    </location>
</feature>
<protein>
    <submittedName>
        <fullName evidence="8">Uncharacterized protein</fullName>
    </submittedName>
</protein>
<feature type="transmembrane region" description="Helical" evidence="7">
    <location>
        <begin position="430"/>
        <end position="447"/>
    </location>
</feature>
<dbReference type="Pfam" id="PF03092">
    <property type="entry name" value="BT1"/>
    <property type="match status" value="2"/>
</dbReference>
<dbReference type="SUPFAM" id="SSF103473">
    <property type="entry name" value="MFS general substrate transporter"/>
    <property type="match status" value="1"/>
</dbReference>